<organism evidence="3 4">
    <name type="scientific">Saprolegnia diclina (strain VS20)</name>
    <dbReference type="NCBI Taxonomy" id="1156394"/>
    <lineage>
        <taxon>Eukaryota</taxon>
        <taxon>Sar</taxon>
        <taxon>Stramenopiles</taxon>
        <taxon>Oomycota</taxon>
        <taxon>Saprolegniomycetes</taxon>
        <taxon>Saprolegniales</taxon>
        <taxon>Saprolegniaceae</taxon>
        <taxon>Saprolegnia</taxon>
    </lineage>
</organism>
<proteinExistence type="predicted"/>
<dbReference type="Gene3D" id="3.40.50.300">
    <property type="entry name" value="P-loop containing nucleotide triphosphate hydrolases"/>
    <property type="match status" value="1"/>
</dbReference>
<feature type="region of interest" description="Disordered" evidence="1">
    <location>
        <begin position="659"/>
        <end position="690"/>
    </location>
</feature>
<protein>
    <recommendedName>
        <fullName evidence="2">VLIG-type G domain-containing protein</fullName>
    </recommendedName>
</protein>
<dbReference type="OMA" id="HINARAM"/>
<dbReference type="InterPro" id="IPR030383">
    <property type="entry name" value="G_VLIG_dom"/>
</dbReference>
<dbReference type="RefSeq" id="XP_008607867.1">
    <property type="nucleotide sequence ID" value="XM_008609645.1"/>
</dbReference>
<dbReference type="VEuPathDB" id="FungiDB:SDRG_03995"/>
<accession>T0S2A4</accession>
<evidence type="ECO:0000313" key="3">
    <source>
        <dbReference type="EMBL" id="EQC39043.1"/>
    </source>
</evidence>
<feature type="domain" description="VLIG-type G" evidence="2">
    <location>
        <begin position="1212"/>
        <end position="1474"/>
    </location>
</feature>
<keyword evidence="4" id="KW-1185">Reference proteome</keyword>
<name>T0S2A4_SAPDV</name>
<dbReference type="SUPFAM" id="SSF52540">
    <property type="entry name" value="P-loop containing nucleoside triphosphate hydrolases"/>
    <property type="match status" value="1"/>
</dbReference>
<dbReference type="Pfam" id="PF25683">
    <property type="entry name" value="URGCP_GTPase"/>
    <property type="match status" value="1"/>
</dbReference>
<dbReference type="PANTHER" id="PTHR22796:SF1">
    <property type="entry name" value="VWFA DOMAIN-CONTAINING PROTEIN"/>
    <property type="match status" value="1"/>
</dbReference>
<dbReference type="GO" id="GO:0005525">
    <property type="term" value="F:GTP binding"/>
    <property type="evidence" value="ECO:0007669"/>
    <property type="project" value="InterPro"/>
</dbReference>
<evidence type="ECO:0000313" key="4">
    <source>
        <dbReference type="Proteomes" id="UP000030762"/>
    </source>
</evidence>
<evidence type="ECO:0000259" key="2">
    <source>
        <dbReference type="PROSITE" id="PS51717"/>
    </source>
</evidence>
<dbReference type="Proteomes" id="UP000030762">
    <property type="component" value="Unassembled WGS sequence"/>
</dbReference>
<dbReference type="InParanoid" id="T0S2A4"/>
<dbReference type="PANTHER" id="PTHR22796">
    <property type="entry name" value="URG4-RELATED"/>
    <property type="match status" value="1"/>
</dbReference>
<evidence type="ECO:0000256" key="1">
    <source>
        <dbReference type="SAM" id="MobiDB-lite"/>
    </source>
</evidence>
<dbReference type="EMBL" id="JH767140">
    <property type="protein sequence ID" value="EQC39043.1"/>
    <property type="molecule type" value="Genomic_DNA"/>
</dbReference>
<dbReference type="OrthoDB" id="72098at2759"/>
<dbReference type="InterPro" id="IPR027417">
    <property type="entry name" value="P-loop_NTPase"/>
</dbReference>
<dbReference type="STRING" id="1156394.T0S2A4"/>
<sequence>MGVPTTTPELSQLVVDLSEARAASRELQNALNSNDEASIPAAVDRLNVLTTKLGLVKWTIDDDKLADSSSLFERLPVLTTILDDALTSSEPEPDFSDKEVITHASGGAVLYGVRFGVSGNDLVQRAEKPLLQPPAECKLNGPIANTITAYEQFASAEAATTFRTTVQSCGKSFGLDATGSYGFFGGSAGHNSGSSAESRNSTTSAAMTTSVAHVTYAFVPVKSFRLDRPSMRLTDEAINDAKNVTASTAAAYFLEDYGSHVSSGNYHLGGIYWKTTEMRTKEATIVREMTEACRKHASSHLSAEYGAFGYGVGIDVRRGTFEASADASGSKKEARQCDIETRLEHTGPHAPSFTIFCDKLHASNRTWRVIDRPASSQALIGVWDLLAEIPDCAIAADLIRKMWLTSAQALSAVPCVRKVMERARVNAWLCDPSVGSEILHEKVADATAASHLADRHAQGIVAALQHGSNGHGEMVLDFCLFLARLDSEFDLELTAKHLRKPEMQRALTAAANTASPVTLQRLSDVFFHVIEPKLAYATPVVKLDTAFSDSLKRSRALTAPETTGAVWEPPSVEVGTLPEAVEELCRPYLDVVVPALRQLQVRLGAFLVKNLESGRTPKHQAYWNIAQRYGCYPEGFANDLTKEHIESLVSELQSAFSVEEVVDESGDEEAPDPSPFSAKPTTPEGRPLSHLVRVTPRSNVTNDPRERIWHTLKHRLGLEKELFVAQGGAAKPAATRAVRGAKAKSSATTGESARSVMLDALLDLTGPLTPTARAEVFRLMLDRRLLVPYLVPSETGLFRSEATPLGLIETFIGSQHASLMRDTSITRVAVLSERPTKSSVTKDWIKGIFHVDSMHCLDRNHGNHVTSATVAELGWGFVKRNAEFTPVMVLHVVGNYKPLVPFIRAFADAAIVDVGNADDEDVAVALSHGCVVHWRNANEDEDDEAIDGKSDDVFTLAMNCANSTSHGRITDYILDETAPPNARCAVADISLPTLLLPSDVVPPTATNALERTNFATLRRETFQLQLLFAQEAQFQIKLEREINVPDRQVLTQNIRKLKDQHAAKVRVVKSNPLLSYFLRVLEQPHAANREMMLIDLERRLATSCEAISQSARDQYRLARDAFNKHGSAKNRKAYAAALEMWSMMVTGIEHLWRELSHIFRSDPNKYRRLPRLAAQHLLDGFPLELMDGDAAMVNITWIRAVFNQLGDQLPKRTRIFVLSIMGVQSAGKSTLLNYMFGVRLRTSVSRCTRGLNIQLLKVDGSAAYDYVLLLDTEGIRSPEYVGMDGSAWRDNRMATLAILPSDATIILTKGESTVTISEILPIVLSVFLGSELAEQYGSYLTANLFFAFNQIDLTQSSNMETIVDTLMKDLRENAAKIAEIRANEISLEGAPSVASSVEYFRDFRADISNMDGCDVRFFGTTHGSSGPPLDTPEAAYGGNLLRFWDHINARAMERGADWRGRTIDEFNEALLRVWTCIGTANFQLNFSAAHEQVAYENLMRRMTEHTRELAKLYSTAFDDILKRICDDDANGVLFEPGSTKYALFLDGQVVDAVVTLDVKVHADLSQEKFAQWKATLERKWVDLKHNQAEHSKRLVQDKVDHVFLFESHVKRYKSELQDKLTRRIEQQGDIETAKLSFDSIFADMLGRIKLEHPPLDVRHRVEEIVFNNDVFSLDQRVELRKILEGKVRTRDIGPKVWWGNQVVEWFKGTKQMSPKDAVIDAINDILNAELANVPRYLDDVVLNVMIKVKMLIFKEVPASLVSTALAALYRGLVDKLIKIQMRWDLNNSVVTKFAACKPSMKAFAENICKGHKAAGLLIVTLDGWLQHHLHEAFEEQLVSEVATSLKSQRWVQDAQAMQAFLDKDLLKRVRAGSTTRVLSAIQNPLAHGAEVKTELILAKVQECHDRMAEAIVDNVKESIVVAAAIAGKVNTRRSERFVHEIRLALQDRLKLSGTSVLVENLPKADNDVMNCDEQGPGIFTSSSKPSVLNAVLQSIDTHKAQLRASTGVSTSMATKVLELICDESFGASSGVIPRCGKPCPHCSCPCTKALGHSSFEDDKLHDTYHQPAGLVGVSWSGSAILVAESCATSVVDDNTIHFSDGKVTPFKEFDTAFPGWAVPTVTQRLPLREYVFAKYQDALVEQYGHFKCKDIPTSYNHDLDDLGRTIDRLCMGI</sequence>
<gene>
    <name evidence="3" type="ORF">SDRG_03995</name>
</gene>
<dbReference type="GeneID" id="19944722"/>
<reference evidence="3 4" key="1">
    <citation type="submission" date="2012-04" db="EMBL/GenBank/DDBJ databases">
        <title>The Genome Sequence of Saprolegnia declina VS20.</title>
        <authorList>
            <consortium name="The Broad Institute Genome Sequencing Platform"/>
            <person name="Russ C."/>
            <person name="Nusbaum C."/>
            <person name="Tyler B."/>
            <person name="van West P."/>
            <person name="Dieguez-Uribeondo J."/>
            <person name="de Bruijn I."/>
            <person name="Tripathy S."/>
            <person name="Jiang R."/>
            <person name="Young S.K."/>
            <person name="Zeng Q."/>
            <person name="Gargeya S."/>
            <person name="Fitzgerald M."/>
            <person name="Haas B."/>
            <person name="Abouelleil A."/>
            <person name="Alvarado L."/>
            <person name="Arachchi H.M."/>
            <person name="Berlin A."/>
            <person name="Chapman S.B."/>
            <person name="Goldberg J."/>
            <person name="Griggs A."/>
            <person name="Gujja S."/>
            <person name="Hansen M."/>
            <person name="Howarth C."/>
            <person name="Imamovic A."/>
            <person name="Larimer J."/>
            <person name="McCowen C."/>
            <person name="Montmayeur A."/>
            <person name="Murphy C."/>
            <person name="Neiman D."/>
            <person name="Pearson M."/>
            <person name="Priest M."/>
            <person name="Roberts A."/>
            <person name="Saif S."/>
            <person name="Shea T."/>
            <person name="Sisk P."/>
            <person name="Sykes S."/>
            <person name="Wortman J."/>
            <person name="Nusbaum C."/>
            <person name="Birren B."/>
        </authorList>
    </citation>
    <scope>NUCLEOTIDE SEQUENCE [LARGE SCALE GENOMIC DNA]</scope>
    <source>
        <strain evidence="3 4">VS20</strain>
    </source>
</reference>
<dbReference type="PROSITE" id="PS51717">
    <property type="entry name" value="G_VLIG"/>
    <property type="match status" value="1"/>
</dbReference>
<dbReference type="eggNOG" id="ENOG502RR3F">
    <property type="taxonomic scope" value="Eukaryota"/>
</dbReference>
<feature type="compositionally biased region" description="Acidic residues" evidence="1">
    <location>
        <begin position="660"/>
        <end position="671"/>
    </location>
</feature>